<dbReference type="InterPro" id="IPR007138">
    <property type="entry name" value="ABM_dom"/>
</dbReference>
<proteinExistence type="predicted"/>
<keyword evidence="2" id="KW-0560">Oxidoreductase</keyword>
<sequence length="72" mass="8099">MEELAAARPGYLGIESARSGDEGITVSYWRDAAAARAWKQVAEHLLAQRRGRAEWYATYRARVATVERDYGP</sequence>
<gene>
    <name evidence="2" type="ORF">G3T38_01465</name>
</gene>
<feature type="domain" description="ABM" evidence="1">
    <location>
        <begin position="3"/>
        <end position="49"/>
    </location>
</feature>
<organism evidence="2 3">
    <name type="scientific">Nocardioides zeae</name>
    <dbReference type="NCBI Taxonomy" id="1457234"/>
    <lineage>
        <taxon>Bacteria</taxon>
        <taxon>Bacillati</taxon>
        <taxon>Actinomycetota</taxon>
        <taxon>Actinomycetes</taxon>
        <taxon>Propionibacteriales</taxon>
        <taxon>Nocardioidaceae</taxon>
        <taxon>Nocardioides</taxon>
    </lineage>
</organism>
<dbReference type="InterPro" id="IPR011008">
    <property type="entry name" value="Dimeric_a/b-barrel"/>
</dbReference>
<evidence type="ECO:0000313" key="3">
    <source>
        <dbReference type="Proteomes" id="UP000468687"/>
    </source>
</evidence>
<dbReference type="Gene3D" id="3.30.70.100">
    <property type="match status" value="1"/>
</dbReference>
<dbReference type="PANTHER" id="PTHR37811">
    <property type="entry name" value="BLL5343 PROTEIN"/>
    <property type="match status" value="1"/>
</dbReference>
<keyword evidence="3" id="KW-1185">Reference proteome</keyword>
<keyword evidence="2" id="KW-0503">Monooxygenase</keyword>
<evidence type="ECO:0000313" key="2">
    <source>
        <dbReference type="EMBL" id="NEN76937.1"/>
    </source>
</evidence>
<evidence type="ECO:0000259" key="1">
    <source>
        <dbReference type="Pfam" id="PF03992"/>
    </source>
</evidence>
<dbReference type="EMBL" id="JAAGXA010000001">
    <property type="protein sequence ID" value="NEN76937.1"/>
    <property type="molecule type" value="Genomic_DNA"/>
</dbReference>
<dbReference type="AlphaFoldDB" id="A0A6P0HF63"/>
<dbReference type="Pfam" id="PF03992">
    <property type="entry name" value="ABM"/>
    <property type="match status" value="1"/>
</dbReference>
<dbReference type="GO" id="GO:0004497">
    <property type="term" value="F:monooxygenase activity"/>
    <property type="evidence" value="ECO:0007669"/>
    <property type="project" value="UniProtKB-KW"/>
</dbReference>
<accession>A0A6P0HF63</accession>
<dbReference type="SUPFAM" id="SSF54909">
    <property type="entry name" value="Dimeric alpha+beta barrel"/>
    <property type="match status" value="1"/>
</dbReference>
<dbReference type="PANTHER" id="PTHR37811:SF2">
    <property type="entry name" value="ABM DOMAIN-CONTAINING PROTEIN"/>
    <property type="match status" value="1"/>
</dbReference>
<dbReference type="Proteomes" id="UP000468687">
    <property type="component" value="Unassembled WGS sequence"/>
</dbReference>
<dbReference type="InterPro" id="IPR052936">
    <property type="entry name" value="Jasmonate_Hydroxylase-like"/>
</dbReference>
<reference evidence="2 3" key="1">
    <citation type="journal article" date="2014" name="Int. J. Syst. Evol. Microbiol.">
        <title>Nocardioides zeae sp. nov., isolated from the stem of Zea mays.</title>
        <authorList>
            <person name="Glaeser S.P."/>
            <person name="McInroy J.A."/>
            <person name="Busse H.J."/>
            <person name="Kampfer P."/>
        </authorList>
    </citation>
    <scope>NUCLEOTIDE SEQUENCE [LARGE SCALE GENOMIC DNA]</scope>
    <source>
        <strain evidence="2 3">JCM 30728</strain>
    </source>
</reference>
<name>A0A6P0HF63_9ACTN</name>
<protein>
    <submittedName>
        <fullName evidence="2">Antibiotic biosynthesis monooxygenase</fullName>
    </submittedName>
</protein>
<comment type="caution">
    <text evidence="2">The sequence shown here is derived from an EMBL/GenBank/DDBJ whole genome shotgun (WGS) entry which is preliminary data.</text>
</comment>